<protein>
    <submittedName>
        <fullName evidence="2">Uncharacterized protein</fullName>
    </submittedName>
</protein>
<keyword evidence="1" id="KW-0812">Transmembrane</keyword>
<organism evidence="2 3">
    <name type="scientific">Campylobacter magnus</name>
    <dbReference type="NCBI Taxonomy" id="3026462"/>
    <lineage>
        <taxon>Bacteria</taxon>
        <taxon>Pseudomonadati</taxon>
        <taxon>Campylobacterota</taxon>
        <taxon>Epsilonproteobacteria</taxon>
        <taxon>Campylobacterales</taxon>
        <taxon>Campylobacteraceae</taxon>
        <taxon>Campylobacter</taxon>
    </lineage>
</organism>
<comment type="caution">
    <text evidence="2">The sequence shown here is derived from an EMBL/GenBank/DDBJ whole genome shotgun (WGS) entry which is preliminary data.</text>
</comment>
<gene>
    <name evidence="2" type="ORF">Q2362_00480</name>
</gene>
<dbReference type="EMBL" id="JAULJQ010000001">
    <property type="protein sequence ID" value="MDO2408573.1"/>
    <property type="molecule type" value="Genomic_DNA"/>
</dbReference>
<keyword evidence="3" id="KW-1185">Reference proteome</keyword>
<evidence type="ECO:0000313" key="3">
    <source>
        <dbReference type="Proteomes" id="UP001171111"/>
    </source>
</evidence>
<keyword evidence="1" id="KW-1133">Transmembrane helix</keyword>
<accession>A0ABT8T590</accession>
<dbReference type="Proteomes" id="UP001171111">
    <property type="component" value="Unassembled WGS sequence"/>
</dbReference>
<evidence type="ECO:0000313" key="2">
    <source>
        <dbReference type="EMBL" id="MDO2408573.1"/>
    </source>
</evidence>
<reference evidence="2 3" key="1">
    <citation type="submission" date="2023-06" db="EMBL/GenBank/DDBJ databases">
        <title>Campylobacter magnum sp. nov., isolated from cecal contents of domestic pigs (Sus scrofa domesticus).</title>
        <authorList>
            <person name="Papic B."/>
            <person name="Gruntar I."/>
        </authorList>
    </citation>
    <scope>NUCLEOTIDE SEQUENCE [LARGE SCALE GENOMIC DNA]</scope>
    <source>
        <strain evidence="3">34484-21</strain>
    </source>
</reference>
<name>A0ABT8T590_9BACT</name>
<sequence length="63" mass="6717">MARNSLYHRSNLCVALVAGGVLKAIFDKDSKVAAVVVVATGLYIGIATIIISKHYDEKGNKNV</sequence>
<keyword evidence="1" id="KW-0472">Membrane</keyword>
<feature type="transmembrane region" description="Helical" evidence="1">
    <location>
        <begin position="32"/>
        <end position="51"/>
    </location>
</feature>
<dbReference type="RefSeq" id="WP_302243288.1">
    <property type="nucleotide sequence ID" value="NZ_JAULJQ010000001.1"/>
</dbReference>
<proteinExistence type="predicted"/>
<evidence type="ECO:0000256" key="1">
    <source>
        <dbReference type="SAM" id="Phobius"/>
    </source>
</evidence>